<name>A0ABZ2HK35_9RHOB</name>
<dbReference type="InterPro" id="IPR004358">
    <property type="entry name" value="Sig_transdc_His_kin-like_C"/>
</dbReference>
<dbReference type="InterPro" id="IPR036890">
    <property type="entry name" value="HATPase_C_sf"/>
</dbReference>
<feature type="modified residue" description="4-aspartylphosphate" evidence="9">
    <location>
        <position position="671"/>
    </location>
</feature>
<dbReference type="Pfam" id="PF13188">
    <property type="entry name" value="PAS_8"/>
    <property type="match status" value="1"/>
</dbReference>
<keyword evidence="3 9" id="KW-0597">Phosphoprotein</keyword>
<dbReference type="NCBIfam" id="TIGR00229">
    <property type="entry name" value="sensory_box"/>
    <property type="match status" value="2"/>
</dbReference>
<dbReference type="CDD" id="cd00156">
    <property type="entry name" value="REC"/>
    <property type="match status" value="1"/>
</dbReference>
<dbReference type="PROSITE" id="PS50113">
    <property type="entry name" value="PAC"/>
    <property type="match status" value="1"/>
</dbReference>
<gene>
    <name evidence="13" type="ORF">RZ517_17615</name>
</gene>
<evidence type="ECO:0000256" key="7">
    <source>
        <dbReference type="ARBA" id="ARBA00022840"/>
    </source>
</evidence>
<protein>
    <recommendedName>
        <fullName evidence="2">histidine kinase</fullName>
        <ecNumber evidence="2">2.7.13.3</ecNumber>
    </recommendedName>
</protein>
<keyword evidence="6" id="KW-0418">Kinase</keyword>
<evidence type="ECO:0000256" key="1">
    <source>
        <dbReference type="ARBA" id="ARBA00000085"/>
    </source>
</evidence>
<evidence type="ECO:0000256" key="4">
    <source>
        <dbReference type="ARBA" id="ARBA00022679"/>
    </source>
</evidence>
<organism evidence="13 14">
    <name type="scientific">Roseovarius phycicola</name>
    <dbReference type="NCBI Taxonomy" id="3080976"/>
    <lineage>
        <taxon>Bacteria</taxon>
        <taxon>Pseudomonadati</taxon>
        <taxon>Pseudomonadota</taxon>
        <taxon>Alphaproteobacteria</taxon>
        <taxon>Rhodobacterales</taxon>
        <taxon>Roseobacteraceae</taxon>
        <taxon>Roseovarius</taxon>
    </lineage>
</organism>
<evidence type="ECO:0000256" key="2">
    <source>
        <dbReference type="ARBA" id="ARBA00012438"/>
    </source>
</evidence>
<dbReference type="InterPro" id="IPR036097">
    <property type="entry name" value="HisK_dim/P_sf"/>
</dbReference>
<evidence type="ECO:0000256" key="3">
    <source>
        <dbReference type="ARBA" id="ARBA00022553"/>
    </source>
</evidence>
<evidence type="ECO:0000313" key="14">
    <source>
        <dbReference type="Proteomes" id="UP001364156"/>
    </source>
</evidence>
<dbReference type="SMART" id="SM00387">
    <property type="entry name" value="HATPase_c"/>
    <property type="match status" value="1"/>
</dbReference>
<proteinExistence type="predicted"/>
<evidence type="ECO:0000256" key="6">
    <source>
        <dbReference type="ARBA" id="ARBA00022777"/>
    </source>
</evidence>
<dbReference type="EC" id="2.7.13.3" evidence="2"/>
<dbReference type="EMBL" id="CP146069">
    <property type="protein sequence ID" value="WWR46559.1"/>
    <property type="molecule type" value="Genomic_DNA"/>
</dbReference>
<keyword evidence="14" id="KW-1185">Reference proteome</keyword>
<dbReference type="Pfam" id="PF00512">
    <property type="entry name" value="HisKA"/>
    <property type="match status" value="1"/>
</dbReference>
<feature type="domain" description="Response regulatory" evidence="11">
    <location>
        <begin position="622"/>
        <end position="738"/>
    </location>
</feature>
<dbReference type="RefSeq" id="WP_338549411.1">
    <property type="nucleotide sequence ID" value="NZ_CP146069.1"/>
</dbReference>
<keyword evidence="5" id="KW-0547">Nucleotide-binding</keyword>
<dbReference type="PROSITE" id="PS50109">
    <property type="entry name" value="HIS_KIN"/>
    <property type="match status" value="1"/>
</dbReference>
<dbReference type="PRINTS" id="PR00344">
    <property type="entry name" value="BCTRLSENSOR"/>
</dbReference>
<dbReference type="Pfam" id="PF13426">
    <property type="entry name" value="PAS_9"/>
    <property type="match status" value="1"/>
</dbReference>
<keyword evidence="7 13" id="KW-0067">ATP-binding</keyword>
<dbReference type="Pfam" id="PF12860">
    <property type="entry name" value="PAS_7"/>
    <property type="match status" value="1"/>
</dbReference>
<dbReference type="PANTHER" id="PTHR43065:SF10">
    <property type="entry name" value="PEROXIDE STRESS-ACTIVATED HISTIDINE KINASE MAK3"/>
    <property type="match status" value="1"/>
</dbReference>
<feature type="domain" description="PAC" evidence="12">
    <location>
        <begin position="319"/>
        <end position="369"/>
    </location>
</feature>
<evidence type="ECO:0000313" key="13">
    <source>
        <dbReference type="EMBL" id="WWR46559.1"/>
    </source>
</evidence>
<keyword evidence="8" id="KW-0902">Two-component regulatory system</keyword>
<sequence>MTSETQTGALDHSHTADLLWDAIQALSEGIAVYDADHRLVTFNQRYCDMFPLISELIAPGVRWQDLLRAGAERGQYAAAVGRVEEWLAGRFEQGVPIGQTLEIPLTSGGYYEVQFSATKRGGFVVTNTDITERKQAEIAAQDQEHLLRMVLETSPVAVVMARLSDGLILYRSPRAKEMYGDTQSAVDHYANPKDRDRYIAELTKLRSVDDYRLTIKLRDGSLVPATSWGRMIEFEGETCVVTAVVDMSERQAQEEMIRHVLEACPAPIQMTKAETGEVLFSSPETISLFGADRSARTFYAKSGTRDEYLQKLKRDRSIRDFNAEYVKADGSTFWGSVSARLIRYNDEDVIVSHTRDLTDQLRIEAALAQQQSQLYQNEKMSAMGELLAGVAHELNNPLSVVVGHSLMLQEDCADPQTLRQVNKISHAAERCAKIVKTFLTMARQEPTRQQSTNINEIVQTAVDVARYGDGGGAAEITCVLTKDLPTVAVDPDQMTQVFINLILNAEHAIHHSGKGTRIEVKTALGANGEGVEIRVEDDGPGIPENIRSRVFEPFFTTKDVGDGTGIGLALCHRIVKTHDGTIALGDTSEGGTSFQIFLPPDIATSSSTDKDTQAETQPSQVRILIVDDEEDVAELNAEILTRGGYSVDMFNVADLALESLRNQRYDIILSDLNMPGTDGRGFFEAISQDFPDMVGRTGFVTGDTMGRSSQTFLAEAQRPYIEKPVSPKELRSFVSDILSTTEQGST</sequence>
<evidence type="ECO:0000259" key="12">
    <source>
        <dbReference type="PROSITE" id="PS50113"/>
    </source>
</evidence>
<dbReference type="InterPro" id="IPR035965">
    <property type="entry name" value="PAS-like_dom_sf"/>
</dbReference>
<evidence type="ECO:0000256" key="9">
    <source>
        <dbReference type="PROSITE-ProRule" id="PRU00169"/>
    </source>
</evidence>
<evidence type="ECO:0000259" key="11">
    <source>
        <dbReference type="PROSITE" id="PS50110"/>
    </source>
</evidence>
<dbReference type="InterPro" id="IPR011006">
    <property type="entry name" value="CheY-like_superfamily"/>
</dbReference>
<comment type="catalytic activity">
    <reaction evidence="1">
        <text>ATP + protein L-histidine = ADP + protein N-phospho-L-histidine.</text>
        <dbReference type="EC" id="2.7.13.3"/>
    </reaction>
</comment>
<dbReference type="CDD" id="cd00082">
    <property type="entry name" value="HisKA"/>
    <property type="match status" value="1"/>
</dbReference>
<dbReference type="Pfam" id="PF00072">
    <property type="entry name" value="Response_reg"/>
    <property type="match status" value="1"/>
</dbReference>
<evidence type="ECO:0000259" key="10">
    <source>
        <dbReference type="PROSITE" id="PS50109"/>
    </source>
</evidence>
<keyword evidence="4" id="KW-0808">Transferase</keyword>
<dbReference type="InterPro" id="IPR000700">
    <property type="entry name" value="PAS-assoc_C"/>
</dbReference>
<evidence type="ECO:0000256" key="8">
    <source>
        <dbReference type="ARBA" id="ARBA00023012"/>
    </source>
</evidence>
<dbReference type="SUPFAM" id="SSF55785">
    <property type="entry name" value="PYP-like sensor domain (PAS domain)"/>
    <property type="match status" value="3"/>
</dbReference>
<dbReference type="Proteomes" id="UP001364156">
    <property type="component" value="Chromosome"/>
</dbReference>
<dbReference type="InterPro" id="IPR003661">
    <property type="entry name" value="HisK_dim/P_dom"/>
</dbReference>
<dbReference type="InterPro" id="IPR003594">
    <property type="entry name" value="HATPase_dom"/>
</dbReference>
<dbReference type="PANTHER" id="PTHR43065">
    <property type="entry name" value="SENSOR HISTIDINE KINASE"/>
    <property type="match status" value="1"/>
</dbReference>
<accession>A0ABZ2HK35</accession>
<dbReference type="Pfam" id="PF02518">
    <property type="entry name" value="HATPase_c"/>
    <property type="match status" value="1"/>
</dbReference>
<dbReference type="SMART" id="SM00448">
    <property type="entry name" value="REC"/>
    <property type="match status" value="1"/>
</dbReference>
<dbReference type="SMART" id="SM00388">
    <property type="entry name" value="HisKA"/>
    <property type="match status" value="1"/>
</dbReference>
<dbReference type="Gene3D" id="3.30.565.10">
    <property type="entry name" value="Histidine kinase-like ATPase, C-terminal domain"/>
    <property type="match status" value="1"/>
</dbReference>
<dbReference type="SMART" id="SM00091">
    <property type="entry name" value="PAS"/>
    <property type="match status" value="3"/>
</dbReference>
<dbReference type="Gene3D" id="1.10.287.130">
    <property type="match status" value="1"/>
</dbReference>
<dbReference type="Gene3D" id="3.40.50.2300">
    <property type="match status" value="1"/>
</dbReference>
<dbReference type="Gene3D" id="3.30.450.20">
    <property type="entry name" value="PAS domain"/>
    <property type="match status" value="3"/>
</dbReference>
<feature type="domain" description="Histidine kinase" evidence="10">
    <location>
        <begin position="389"/>
        <end position="602"/>
    </location>
</feature>
<dbReference type="SUPFAM" id="SSF52172">
    <property type="entry name" value="CheY-like"/>
    <property type="match status" value="1"/>
</dbReference>
<dbReference type="InterPro" id="IPR000014">
    <property type="entry name" value="PAS"/>
</dbReference>
<dbReference type="SUPFAM" id="SSF55874">
    <property type="entry name" value="ATPase domain of HSP90 chaperone/DNA topoisomerase II/histidine kinase"/>
    <property type="match status" value="1"/>
</dbReference>
<reference evidence="13 14" key="1">
    <citation type="submission" date="2023-10" db="EMBL/GenBank/DDBJ databases">
        <title>Roseovarius strain S88 nov., isolated from a marine algae.</title>
        <authorList>
            <person name="Lee M.W."/>
            <person name="Lee J.K."/>
            <person name="Kim J.M."/>
            <person name="Choi D.G."/>
            <person name="Baek J.H."/>
            <person name="Bayburt H."/>
            <person name="Jung J.J."/>
            <person name="Han D.M."/>
            <person name="Jeon C.O."/>
        </authorList>
    </citation>
    <scope>NUCLEOTIDE SEQUENCE [LARGE SCALE GENOMIC DNA]</scope>
    <source>
        <strain evidence="13 14">S88</strain>
    </source>
</reference>
<dbReference type="SUPFAM" id="SSF47384">
    <property type="entry name" value="Homodimeric domain of signal transducing histidine kinase"/>
    <property type="match status" value="1"/>
</dbReference>
<dbReference type="PROSITE" id="PS50110">
    <property type="entry name" value="RESPONSE_REGULATORY"/>
    <property type="match status" value="1"/>
</dbReference>
<dbReference type="InterPro" id="IPR005467">
    <property type="entry name" value="His_kinase_dom"/>
</dbReference>
<dbReference type="GO" id="GO:0005524">
    <property type="term" value="F:ATP binding"/>
    <property type="evidence" value="ECO:0007669"/>
    <property type="project" value="UniProtKB-KW"/>
</dbReference>
<dbReference type="InterPro" id="IPR001789">
    <property type="entry name" value="Sig_transdc_resp-reg_receiver"/>
</dbReference>
<evidence type="ECO:0000256" key="5">
    <source>
        <dbReference type="ARBA" id="ARBA00022741"/>
    </source>
</evidence>